<protein>
    <submittedName>
        <fullName evidence="1">Uncharacterized protein</fullName>
    </submittedName>
</protein>
<proteinExistence type="predicted"/>
<dbReference type="EMBL" id="FZNP01000014">
    <property type="protein sequence ID" value="SNS30510.1"/>
    <property type="molecule type" value="Genomic_DNA"/>
</dbReference>
<dbReference type="RefSeq" id="WP_143227391.1">
    <property type="nucleotide sequence ID" value="NZ_FZNP01000014.1"/>
</dbReference>
<reference evidence="2" key="1">
    <citation type="submission" date="2017-06" db="EMBL/GenBank/DDBJ databases">
        <authorList>
            <person name="Varghese N."/>
            <person name="Submissions S."/>
        </authorList>
    </citation>
    <scope>NUCLEOTIDE SEQUENCE [LARGE SCALE GENOMIC DNA]</scope>
    <source>
        <strain evidence="2">DSM 44485</strain>
    </source>
</reference>
<organism evidence="1 2">
    <name type="scientific">Actinomadura mexicana</name>
    <dbReference type="NCBI Taxonomy" id="134959"/>
    <lineage>
        <taxon>Bacteria</taxon>
        <taxon>Bacillati</taxon>
        <taxon>Actinomycetota</taxon>
        <taxon>Actinomycetes</taxon>
        <taxon>Streptosporangiales</taxon>
        <taxon>Thermomonosporaceae</taxon>
        <taxon>Actinomadura</taxon>
    </lineage>
</organism>
<keyword evidence="2" id="KW-1185">Reference proteome</keyword>
<accession>A0A239DDV3</accession>
<dbReference type="Proteomes" id="UP000198420">
    <property type="component" value="Unassembled WGS sequence"/>
</dbReference>
<gene>
    <name evidence="1" type="ORF">SAMN06265355_114117</name>
</gene>
<dbReference type="AlphaFoldDB" id="A0A239DDV3"/>
<evidence type="ECO:0000313" key="2">
    <source>
        <dbReference type="Proteomes" id="UP000198420"/>
    </source>
</evidence>
<sequence length="72" mass="7597">MGEERGTWTGPGGLRVTAVRLTGAHRVWAEFAGVRGATALLVTRDGVPVGRGYYPSVDDLAEVVDLAELRSG</sequence>
<name>A0A239DDV3_9ACTN</name>
<evidence type="ECO:0000313" key="1">
    <source>
        <dbReference type="EMBL" id="SNS30510.1"/>
    </source>
</evidence>
<dbReference type="OrthoDB" id="3482381at2"/>